<evidence type="ECO:0000313" key="2">
    <source>
        <dbReference type="EMBL" id="ORY33128.1"/>
    </source>
</evidence>
<evidence type="ECO:0000313" key="3">
    <source>
        <dbReference type="Proteomes" id="UP000193986"/>
    </source>
</evidence>
<sequence>MLLDSTTSVTLPQIISNPPASFYSFPISSRTRVHTSIRGLAPSSSSSASGGPGPATQERQREKNACERALRRALVGQRPAGVALGREGEDLSDEEEALGAENQMVTQFGHRFLLPIGRRLTQMEMDAAASPTPSQPDDERRQEDRNVASVSPLVGGQPVLEGELEGEEGGEVVDLDASIEDLDASGDIEDLDEGDVETEGESMEEE</sequence>
<comment type="caution">
    <text evidence="2">The sequence shown here is derived from an EMBL/GenBank/DDBJ whole genome shotgun (WGS) entry which is preliminary data.</text>
</comment>
<proteinExistence type="predicted"/>
<dbReference type="AlphaFoldDB" id="A0A1Y2BE70"/>
<feature type="compositionally biased region" description="Basic and acidic residues" evidence="1">
    <location>
        <begin position="137"/>
        <end position="146"/>
    </location>
</feature>
<feature type="region of interest" description="Disordered" evidence="1">
    <location>
        <begin position="36"/>
        <end position="64"/>
    </location>
</feature>
<reference evidence="2 3" key="1">
    <citation type="submission" date="2016-07" db="EMBL/GenBank/DDBJ databases">
        <title>Pervasive Adenine N6-methylation of Active Genes in Fungi.</title>
        <authorList>
            <consortium name="DOE Joint Genome Institute"/>
            <person name="Mondo S.J."/>
            <person name="Dannebaum R.O."/>
            <person name="Kuo R.C."/>
            <person name="Labutti K."/>
            <person name="Haridas S."/>
            <person name="Kuo A."/>
            <person name="Salamov A."/>
            <person name="Ahrendt S.R."/>
            <person name="Lipzen A."/>
            <person name="Sullivan W."/>
            <person name="Andreopoulos W.B."/>
            <person name="Clum A."/>
            <person name="Lindquist E."/>
            <person name="Daum C."/>
            <person name="Ramamoorthy G.K."/>
            <person name="Gryganskyi A."/>
            <person name="Culley D."/>
            <person name="Magnuson J.K."/>
            <person name="James T.Y."/>
            <person name="O'Malley M.A."/>
            <person name="Stajich J.E."/>
            <person name="Spatafora J.W."/>
            <person name="Visel A."/>
            <person name="Grigoriev I.V."/>
        </authorList>
    </citation>
    <scope>NUCLEOTIDE SEQUENCE [LARGE SCALE GENOMIC DNA]</scope>
    <source>
        <strain evidence="2 3">68-887.2</strain>
    </source>
</reference>
<feature type="region of interest" description="Disordered" evidence="1">
    <location>
        <begin position="126"/>
        <end position="206"/>
    </location>
</feature>
<dbReference type="OrthoDB" id="2563869at2759"/>
<name>A0A1Y2BE70_9TREE</name>
<gene>
    <name evidence="2" type="ORF">BCR39DRAFT_521378</name>
</gene>
<protein>
    <submittedName>
        <fullName evidence="2">Uncharacterized protein</fullName>
    </submittedName>
</protein>
<evidence type="ECO:0000256" key="1">
    <source>
        <dbReference type="SAM" id="MobiDB-lite"/>
    </source>
</evidence>
<dbReference type="EMBL" id="MCFC01000007">
    <property type="protein sequence ID" value="ORY33128.1"/>
    <property type="molecule type" value="Genomic_DNA"/>
</dbReference>
<organism evidence="2 3">
    <name type="scientific">Naematelia encephala</name>
    <dbReference type="NCBI Taxonomy" id="71784"/>
    <lineage>
        <taxon>Eukaryota</taxon>
        <taxon>Fungi</taxon>
        <taxon>Dikarya</taxon>
        <taxon>Basidiomycota</taxon>
        <taxon>Agaricomycotina</taxon>
        <taxon>Tremellomycetes</taxon>
        <taxon>Tremellales</taxon>
        <taxon>Naemateliaceae</taxon>
        <taxon>Naematelia</taxon>
    </lineage>
</organism>
<dbReference type="STRING" id="71784.A0A1Y2BE70"/>
<dbReference type="Proteomes" id="UP000193986">
    <property type="component" value="Unassembled WGS sequence"/>
</dbReference>
<dbReference type="FunCoup" id="A0A1Y2BE70">
    <property type="interactions" value="7"/>
</dbReference>
<feature type="compositionally biased region" description="Acidic residues" evidence="1">
    <location>
        <begin position="162"/>
        <end position="206"/>
    </location>
</feature>
<keyword evidence="3" id="KW-1185">Reference proteome</keyword>
<dbReference type="InParanoid" id="A0A1Y2BE70"/>
<accession>A0A1Y2BE70</accession>